<dbReference type="RefSeq" id="WP_048132244.1">
    <property type="nucleotide sequence ID" value="NZ_CAJYDL010000001.1"/>
</dbReference>
<dbReference type="Proteomes" id="UP000544742">
    <property type="component" value="Unassembled WGS sequence"/>
</dbReference>
<dbReference type="InterPro" id="IPR038880">
    <property type="entry name" value="MJ0871-like"/>
</dbReference>
<comment type="caution">
    <text evidence="2">The sequence shown here is derived from an EMBL/GenBank/DDBJ whole genome shotgun (WGS) entry which is preliminary data.</text>
</comment>
<sequence>MAVLVGFIPKGLNSMLIFSLPVALSVLGPQTGGLYVCLDLLANFFVAGIGILAARRLLSAKALTLECEEDPEQWYGWVAILKTGLKECLSSSINIIKVLVPTIFLAQLAIEYVLVLPIVERYNSLVEPLGFSSSSLIVLMASLVSQSAALVASGTLLREGSLSIVSCLLLLFIARFLHLGIGCFRIGVPTNISYFQGSLGLRITAMEYSLIEVANIMILFLLFLFL</sequence>
<proteinExistence type="predicted"/>
<keyword evidence="1" id="KW-0812">Transmembrane</keyword>
<organism evidence="2 3">
    <name type="scientific">Methanothrix soehngenii</name>
    <name type="common">Methanosaeta concilii</name>
    <dbReference type="NCBI Taxonomy" id="2223"/>
    <lineage>
        <taxon>Archaea</taxon>
        <taxon>Methanobacteriati</taxon>
        <taxon>Methanobacteriota</taxon>
        <taxon>Stenosarchaea group</taxon>
        <taxon>Methanomicrobia</taxon>
        <taxon>Methanotrichales</taxon>
        <taxon>Methanotrichaceae</taxon>
        <taxon>Methanothrix</taxon>
    </lineage>
</organism>
<evidence type="ECO:0008006" key="4">
    <source>
        <dbReference type="Google" id="ProtNLM"/>
    </source>
</evidence>
<dbReference type="PANTHER" id="PTHR38139">
    <property type="entry name" value="GATE DOMAIN-CONTAINING PROTEIN"/>
    <property type="match status" value="1"/>
</dbReference>
<dbReference type="EMBL" id="JAAYUN010000174">
    <property type="protein sequence ID" value="NLJ23405.1"/>
    <property type="molecule type" value="Genomic_DNA"/>
</dbReference>
<dbReference type="GeneID" id="10461604"/>
<keyword evidence="1" id="KW-0472">Membrane</keyword>
<evidence type="ECO:0000256" key="1">
    <source>
        <dbReference type="SAM" id="Phobius"/>
    </source>
</evidence>
<dbReference type="AlphaFoldDB" id="A0A7K4AKM2"/>
<accession>A0A7K4AKM2</accession>
<protein>
    <recommendedName>
        <fullName evidence="4">Nucleoside recognition domain protein</fullName>
    </recommendedName>
</protein>
<reference evidence="2 3" key="1">
    <citation type="journal article" date="2020" name="Biotechnol. Biofuels">
        <title>New insights from the biogas microbiome by comprehensive genome-resolved metagenomics of nearly 1600 species originating from multiple anaerobic digesters.</title>
        <authorList>
            <person name="Campanaro S."/>
            <person name="Treu L."/>
            <person name="Rodriguez-R L.M."/>
            <person name="Kovalovszki A."/>
            <person name="Ziels R.M."/>
            <person name="Maus I."/>
            <person name="Zhu X."/>
            <person name="Kougias P.G."/>
            <person name="Basile A."/>
            <person name="Luo G."/>
            <person name="Schluter A."/>
            <person name="Konstantinidis K.T."/>
            <person name="Angelidaki I."/>
        </authorList>
    </citation>
    <scope>NUCLEOTIDE SEQUENCE [LARGE SCALE GENOMIC DNA]</scope>
    <source>
        <strain evidence="2">AS27yjCOA_157</strain>
    </source>
</reference>
<feature type="transmembrane region" description="Helical" evidence="1">
    <location>
        <begin position="208"/>
        <end position="225"/>
    </location>
</feature>
<feature type="transmembrane region" description="Helical" evidence="1">
    <location>
        <begin position="98"/>
        <end position="119"/>
    </location>
</feature>
<evidence type="ECO:0000313" key="3">
    <source>
        <dbReference type="Proteomes" id="UP000544742"/>
    </source>
</evidence>
<name>A0A7K4AKM2_METSH</name>
<feature type="transmembrane region" description="Helical" evidence="1">
    <location>
        <begin position="7"/>
        <end position="27"/>
    </location>
</feature>
<dbReference type="PANTHER" id="PTHR38139:SF1">
    <property type="entry name" value="NUCLEOSIDE TRANSPORTER_FEOB GTPASE GATE DOMAIN-CONTAINING PROTEIN"/>
    <property type="match status" value="1"/>
</dbReference>
<keyword evidence="1" id="KW-1133">Transmembrane helix</keyword>
<evidence type="ECO:0000313" key="2">
    <source>
        <dbReference type="EMBL" id="NLJ23405.1"/>
    </source>
</evidence>
<feature type="transmembrane region" description="Helical" evidence="1">
    <location>
        <begin position="33"/>
        <end position="54"/>
    </location>
</feature>
<feature type="transmembrane region" description="Helical" evidence="1">
    <location>
        <begin position="131"/>
        <end position="152"/>
    </location>
</feature>
<gene>
    <name evidence="2" type="ORF">GX426_09915</name>
</gene>
<feature type="transmembrane region" description="Helical" evidence="1">
    <location>
        <begin position="164"/>
        <end position="188"/>
    </location>
</feature>